<accession>A0ABS2PGF0</accession>
<comment type="caution">
    <text evidence="2">The sequence shown here is derived from an EMBL/GenBank/DDBJ whole genome shotgun (WGS) entry which is preliminary data.</text>
</comment>
<evidence type="ECO:0000313" key="3">
    <source>
        <dbReference type="Proteomes" id="UP000741863"/>
    </source>
</evidence>
<name>A0ABS2PGF0_9BACL</name>
<keyword evidence="3" id="KW-1185">Reference proteome</keyword>
<sequence>MIILISLLVIVIVSSALLIMKLHREQRRAFLDAQAFQDHVQHLHESLKQEKHDLRTHLEVMKKLAKEGNHEQFEDYVTLLQQDSEQNPSAGADRAVGASIAYVKAKGEQHGIAVTTSIHASLNQSMLSQSKELQLVVNIFSNALEAARKSSEYVTSPFIDIEIKKQYGIIIVDVKNSTAPIPNKTLERMFPKQHPVIEKRGLGTYLIQRAVNDAEGSLDFYVEEHLFHLAIRLPSMAAQ</sequence>
<dbReference type="Proteomes" id="UP000741863">
    <property type="component" value="Unassembled WGS sequence"/>
</dbReference>
<dbReference type="Gene3D" id="3.30.565.10">
    <property type="entry name" value="Histidine kinase-like ATPase, C-terminal domain"/>
    <property type="match status" value="1"/>
</dbReference>
<keyword evidence="2" id="KW-0418">Kinase</keyword>
<dbReference type="GO" id="GO:0016301">
    <property type="term" value="F:kinase activity"/>
    <property type="evidence" value="ECO:0007669"/>
    <property type="project" value="UniProtKB-KW"/>
</dbReference>
<dbReference type="InterPro" id="IPR036890">
    <property type="entry name" value="HATPase_C_sf"/>
</dbReference>
<gene>
    <name evidence="2" type="ORF">JOD17_003434</name>
</gene>
<reference evidence="2 3" key="1">
    <citation type="submission" date="2021-01" db="EMBL/GenBank/DDBJ databases">
        <title>Genomic Encyclopedia of Type Strains, Phase IV (KMG-IV): sequencing the most valuable type-strain genomes for metagenomic binning, comparative biology and taxonomic classification.</title>
        <authorList>
            <person name="Goeker M."/>
        </authorList>
    </citation>
    <scope>NUCLEOTIDE SEQUENCE [LARGE SCALE GENOMIC DNA]</scope>
    <source>
        <strain evidence="2 3">DSM 25540</strain>
    </source>
</reference>
<proteinExistence type="predicted"/>
<dbReference type="InterPro" id="IPR032834">
    <property type="entry name" value="NatK-like_C"/>
</dbReference>
<evidence type="ECO:0000313" key="2">
    <source>
        <dbReference type="EMBL" id="MBM7634332.1"/>
    </source>
</evidence>
<dbReference type="RefSeq" id="WP_204699083.1">
    <property type="nucleotide sequence ID" value="NZ_JAFBEC010000011.1"/>
</dbReference>
<dbReference type="EMBL" id="JAFBEC010000011">
    <property type="protein sequence ID" value="MBM7634332.1"/>
    <property type="molecule type" value="Genomic_DNA"/>
</dbReference>
<keyword evidence="2" id="KW-0808">Transferase</keyword>
<evidence type="ECO:0000259" key="1">
    <source>
        <dbReference type="Pfam" id="PF14501"/>
    </source>
</evidence>
<organism evidence="2 3">
    <name type="scientific">Geomicrobium sediminis</name>
    <dbReference type="NCBI Taxonomy" id="1347788"/>
    <lineage>
        <taxon>Bacteria</taxon>
        <taxon>Bacillati</taxon>
        <taxon>Bacillota</taxon>
        <taxon>Bacilli</taxon>
        <taxon>Bacillales</taxon>
        <taxon>Geomicrobium</taxon>
    </lineage>
</organism>
<feature type="domain" description="Sensor histidine kinase NatK-like C-terminal" evidence="1">
    <location>
        <begin position="137"/>
        <end position="234"/>
    </location>
</feature>
<dbReference type="SUPFAM" id="SSF55874">
    <property type="entry name" value="ATPase domain of HSP90 chaperone/DNA topoisomerase II/histidine kinase"/>
    <property type="match status" value="1"/>
</dbReference>
<protein>
    <submittedName>
        <fullName evidence="2">Sensor histidine kinase regulating citrate/malate metabolism</fullName>
    </submittedName>
</protein>
<dbReference type="Pfam" id="PF14501">
    <property type="entry name" value="HATPase_c_5"/>
    <property type="match status" value="1"/>
</dbReference>